<keyword evidence="5" id="KW-0479">Metal-binding</keyword>
<evidence type="ECO:0000256" key="4">
    <source>
        <dbReference type="ARBA" id="ARBA00030169"/>
    </source>
</evidence>
<accession>A0A366HY74</accession>
<evidence type="ECO:0000313" key="7">
    <source>
        <dbReference type="Proteomes" id="UP000253046"/>
    </source>
</evidence>
<dbReference type="Pfam" id="PF03737">
    <property type="entry name" value="RraA-like"/>
    <property type="match status" value="1"/>
</dbReference>
<evidence type="ECO:0000313" key="6">
    <source>
        <dbReference type="EMBL" id="RBP58774.1"/>
    </source>
</evidence>
<evidence type="ECO:0000256" key="5">
    <source>
        <dbReference type="PIRSR" id="PIRSR605493-1"/>
    </source>
</evidence>
<evidence type="ECO:0000256" key="2">
    <source>
        <dbReference type="ARBA" id="ARBA00016549"/>
    </source>
</evidence>
<dbReference type="AlphaFoldDB" id="A0A366HY74"/>
<protein>
    <recommendedName>
        <fullName evidence="2">Putative 4-hydroxy-4-methyl-2-oxoglutarate aldolase</fullName>
    </recommendedName>
    <alternativeName>
        <fullName evidence="3">Regulator of ribonuclease activity homolog</fullName>
    </alternativeName>
    <alternativeName>
        <fullName evidence="4">RraA-like protein</fullName>
    </alternativeName>
</protein>
<evidence type="ECO:0000256" key="3">
    <source>
        <dbReference type="ARBA" id="ARBA00029596"/>
    </source>
</evidence>
<feature type="binding site" evidence="5">
    <location>
        <position position="128"/>
    </location>
    <ligand>
        <name>Mg(2+)</name>
        <dbReference type="ChEBI" id="CHEBI:18420"/>
    </ligand>
</feature>
<comment type="caution">
    <text evidence="6">The sequence shown here is derived from an EMBL/GenBank/DDBJ whole genome shotgun (WGS) entry which is preliminary data.</text>
</comment>
<dbReference type="InterPro" id="IPR036704">
    <property type="entry name" value="RraA/RraA-like_sf"/>
</dbReference>
<evidence type="ECO:0000256" key="1">
    <source>
        <dbReference type="ARBA" id="ARBA00001968"/>
    </source>
</evidence>
<dbReference type="SUPFAM" id="SSF89562">
    <property type="entry name" value="RraA-like"/>
    <property type="match status" value="1"/>
</dbReference>
<name>A0A366HY74_9GAMM</name>
<sequence>MSTEQQGWPAGYYIAPRQCNISAELVAAYRDIPAAVIGDCLGRSTGTIGLQRYHQDVDRIICGPAITVRVWPGDNLMIHKALFMAQPGDIIVIDGGGDVTQALIGGLIKTTAITRNIAGFIVDGAIRDLAEWASSEIPVYAKGHTHRGPSKTGPGEINVPVCCAGMVVNPGDMVIADSDGAVAVTAAQAADILVKAREQLAKENLIRRHNQAGTADPERFDAILRKLGCPL</sequence>
<dbReference type="RefSeq" id="WP_113868883.1">
    <property type="nucleotide sequence ID" value="NZ_AGJP01000001.1"/>
</dbReference>
<feature type="binding site" evidence="5">
    <location>
        <begin position="105"/>
        <end position="108"/>
    </location>
    <ligand>
        <name>substrate</name>
    </ligand>
</feature>
<dbReference type="CDD" id="cd16841">
    <property type="entry name" value="RraA_family"/>
    <property type="match status" value="1"/>
</dbReference>
<dbReference type="EMBL" id="QNRY01000046">
    <property type="protein sequence ID" value="RBP58774.1"/>
    <property type="molecule type" value="Genomic_DNA"/>
</dbReference>
<dbReference type="NCBIfam" id="NF004850">
    <property type="entry name" value="PRK06201.1"/>
    <property type="match status" value="1"/>
</dbReference>
<gene>
    <name evidence="6" type="ORF">DES54_14610</name>
</gene>
<reference evidence="6 7" key="1">
    <citation type="submission" date="2018-06" db="EMBL/GenBank/DDBJ databases">
        <title>Genomic Encyclopedia of Type Strains, Phase IV (KMG-IV): sequencing the most valuable type-strain genomes for metagenomic binning, comparative biology and taxonomic classification.</title>
        <authorList>
            <person name="Goeker M."/>
        </authorList>
    </citation>
    <scope>NUCLEOTIDE SEQUENCE [LARGE SCALE GENOMIC DNA]</scope>
    <source>
        <strain evidence="6 7">DSM 30166</strain>
    </source>
</reference>
<proteinExistence type="predicted"/>
<dbReference type="Gene3D" id="3.50.30.40">
    <property type="entry name" value="Ribonuclease E inhibitor RraA/RraA-like"/>
    <property type="match status" value="1"/>
</dbReference>
<dbReference type="PANTHER" id="PTHR33254:SF4">
    <property type="entry name" value="4-HYDROXY-4-METHYL-2-OXOGLUTARATE ALDOLASE 3-RELATED"/>
    <property type="match status" value="1"/>
</dbReference>
<dbReference type="GO" id="GO:0046872">
    <property type="term" value="F:metal ion binding"/>
    <property type="evidence" value="ECO:0007669"/>
    <property type="project" value="UniProtKB-KW"/>
</dbReference>
<dbReference type="PANTHER" id="PTHR33254">
    <property type="entry name" value="4-HYDROXY-4-METHYL-2-OXOGLUTARATE ALDOLASE 3-RELATED"/>
    <property type="match status" value="1"/>
</dbReference>
<dbReference type="InterPro" id="IPR005493">
    <property type="entry name" value="RraA/RraA-like"/>
</dbReference>
<feature type="binding site" evidence="5">
    <location>
        <position position="127"/>
    </location>
    <ligand>
        <name>substrate</name>
    </ligand>
</feature>
<dbReference type="OrthoDB" id="8717144at2"/>
<comment type="cofactor">
    <cofactor evidence="5">
        <name>Mg(2+)</name>
        <dbReference type="ChEBI" id="CHEBI:18420"/>
    </cofactor>
</comment>
<keyword evidence="7" id="KW-1185">Reference proteome</keyword>
<organism evidence="6 7">
    <name type="scientific">Brenneria salicis ATCC 15712 = DSM 30166</name>
    <dbReference type="NCBI Taxonomy" id="714314"/>
    <lineage>
        <taxon>Bacteria</taxon>
        <taxon>Pseudomonadati</taxon>
        <taxon>Pseudomonadota</taxon>
        <taxon>Gammaproteobacteria</taxon>
        <taxon>Enterobacterales</taxon>
        <taxon>Pectobacteriaceae</taxon>
        <taxon>Brenneria</taxon>
    </lineage>
</organism>
<dbReference type="Proteomes" id="UP000253046">
    <property type="component" value="Unassembled WGS sequence"/>
</dbReference>
<keyword evidence="5" id="KW-0460">Magnesium</keyword>
<comment type="cofactor">
    <cofactor evidence="1">
        <name>a divalent metal cation</name>
        <dbReference type="ChEBI" id="CHEBI:60240"/>
    </cofactor>
</comment>